<keyword evidence="1" id="KW-0812">Transmembrane</keyword>
<sequence length="324" mass="35749">MLRGAPSREKEASGTLAVTENLLMNAAGHWEKLARKWWSCCGRAVLSPSTSTFQLEMMLTTKHIWAWQKLDFPLQANKQHRCAEGAASAAVPDVDTALGAGSESNSVVKHKCDGRLNEVVTSALLSALFQIAVELVPRQLAPMGAVRENPSGVCLKQFAFHTVVFRSHPPVGTLWGDILFGEIAARAAQKIRLIWPLAQGVPPAHPVDLRTDSRCCSLLVCWLWAAVGAGCGSWELFLLLENATEMLLLPLLKIRLLHVNFSHLENEDIISQKEIFRSYLWGKRCSERKRTNINSNFSLAFGILVVGHSLIFWTVSEQGKGAES</sequence>
<dbReference type="AlphaFoldDB" id="R0LQQ4"/>
<feature type="transmembrane region" description="Helical" evidence="1">
    <location>
        <begin position="297"/>
        <end position="315"/>
    </location>
</feature>
<keyword evidence="1" id="KW-1133">Transmembrane helix</keyword>
<dbReference type="Proteomes" id="UP000296049">
    <property type="component" value="Unassembled WGS sequence"/>
</dbReference>
<evidence type="ECO:0000256" key="1">
    <source>
        <dbReference type="SAM" id="Phobius"/>
    </source>
</evidence>
<organism evidence="2 3">
    <name type="scientific">Anas platyrhynchos</name>
    <name type="common">Mallard</name>
    <name type="synonym">Anas boschas</name>
    <dbReference type="NCBI Taxonomy" id="8839"/>
    <lineage>
        <taxon>Eukaryota</taxon>
        <taxon>Metazoa</taxon>
        <taxon>Chordata</taxon>
        <taxon>Craniata</taxon>
        <taxon>Vertebrata</taxon>
        <taxon>Euteleostomi</taxon>
        <taxon>Archelosauria</taxon>
        <taxon>Archosauria</taxon>
        <taxon>Dinosauria</taxon>
        <taxon>Saurischia</taxon>
        <taxon>Theropoda</taxon>
        <taxon>Coelurosauria</taxon>
        <taxon>Aves</taxon>
        <taxon>Neognathae</taxon>
        <taxon>Galloanserae</taxon>
        <taxon>Anseriformes</taxon>
        <taxon>Anatidae</taxon>
        <taxon>Anatinae</taxon>
        <taxon>Anas</taxon>
    </lineage>
</organism>
<keyword evidence="3" id="KW-1185">Reference proteome</keyword>
<reference evidence="3" key="1">
    <citation type="journal article" date="2013" name="Nat. Genet.">
        <title>The duck genome and transcriptome provide insight into an avian influenza virus reservoir species.</title>
        <authorList>
            <person name="Huang Y."/>
            <person name="Li Y."/>
            <person name="Burt D.W."/>
            <person name="Chen H."/>
            <person name="Zhang Y."/>
            <person name="Qian W."/>
            <person name="Kim H."/>
            <person name="Gan S."/>
            <person name="Zhao Y."/>
            <person name="Li J."/>
            <person name="Yi K."/>
            <person name="Feng H."/>
            <person name="Zhu P."/>
            <person name="Li B."/>
            <person name="Liu Q."/>
            <person name="Fairley S."/>
            <person name="Magor K.E."/>
            <person name="Du Z."/>
            <person name="Hu X."/>
            <person name="Goodman L."/>
            <person name="Tafer H."/>
            <person name="Vignal A."/>
            <person name="Lee T."/>
            <person name="Kim K.W."/>
            <person name="Sheng Z."/>
            <person name="An Y."/>
            <person name="Searle S."/>
            <person name="Herrero J."/>
            <person name="Groenen M.A."/>
            <person name="Crooijmans R.P."/>
            <person name="Faraut T."/>
            <person name="Cai Q."/>
            <person name="Webster R.G."/>
            <person name="Aldridge J.R."/>
            <person name="Warren W.C."/>
            <person name="Bartschat S."/>
            <person name="Kehr S."/>
            <person name="Marz M."/>
            <person name="Stadler P.F."/>
            <person name="Smith J."/>
            <person name="Kraus R.H."/>
            <person name="Zhao Y."/>
            <person name="Ren L."/>
            <person name="Fei J."/>
            <person name="Morisson M."/>
            <person name="Kaiser P."/>
            <person name="Griffin D.K."/>
            <person name="Rao M."/>
            <person name="Pitel F."/>
            <person name="Wang J."/>
            <person name="Li N."/>
        </authorList>
    </citation>
    <scope>NUCLEOTIDE SEQUENCE [LARGE SCALE GENOMIC DNA]</scope>
</reference>
<name>R0LQQ4_ANAPL</name>
<proteinExistence type="predicted"/>
<protein>
    <submittedName>
        <fullName evidence="2">Uncharacterized protein</fullName>
    </submittedName>
</protein>
<evidence type="ECO:0000313" key="2">
    <source>
        <dbReference type="EMBL" id="EOB04070.1"/>
    </source>
</evidence>
<gene>
    <name evidence="2" type="ORF">Anapl_04653</name>
</gene>
<accession>R0LQQ4</accession>
<dbReference type="EMBL" id="KB742810">
    <property type="protein sequence ID" value="EOB04070.1"/>
    <property type="molecule type" value="Genomic_DNA"/>
</dbReference>
<keyword evidence="1" id="KW-0472">Membrane</keyword>
<evidence type="ECO:0000313" key="3">
    <source>
        <dbReference type="Proteomes" id="UP000296049"/>
    </source>
</evidence>